<evidence type="ECO:0000256" key="1">
    <source>
        <dbReference type="SAM" id="MobiDB-lite"/>
    </source>
</evidence>
<dbReference type="EMBL" id="KV417637">
    <property type="protein sequence ID" value="KZP13148.1"/>
    <property type="molecule type" value="Genomic_DNA"/>
</dbReference>
<keyword evidence="3" id="KW-1185">Reference proteome</keyword>
<feature type="region of interest" description="Disordered" evidence="1">
    <location>
        <begin position="76"/>
        <end position="108"/>
    </location>
</feature>
<accession>A0A166BZW4</accession>
<evidence type="ECO:0000313" key="3">
    <source>
        <dbReference type="Proteomes" id="UP000076532"/>
    </source>
</evidence>
<feature type="compositionally biased region" description="Basic and acidic residues" evidence="1">
    <location>
        <begin position="81"/>
        <end position="94"/>
    </location>
</feature>
<dbReference type="AlphaFoldDB" id="A0A166BZW4"/>
<dbReference type="Proteomes" id="UP000076532">
    <property type="component" value="Unassembled WGS sequence"/>
</dbReference>
<reference evidence="2 3" key="1">
    <citation type="journal article" date="2016" name="Mol. Biol. Evol.">
        <title>Comparative Genomics of Early-Diverging Mushroom-Forming Fungi Provides Insights into the Origins of Lignocellulose Decay Capabilities.</title>
        <authorList>
            <person name="Nagy L.G."/>
            <person name="Riley R."/>
            <person name="Tritt A."/>
            <person name="Adam C."/>
            <person name="Daum C."/>
            <person name="Floudas D."/>
            <person name="Sun H."/>
            <person name="Yadav J.S."/>
            <person name="Pangilinan J."/>
            <person name="Larsson K.H."/>
            <person name="Matsuura K."/>
            <person name="Barry K."/>
            <person name="Labutti K."/>
            <person name="Kuo R."/>
            <person name="Ohm R.A."/>
            <person name="Bhattacharya S.S."/>
            <person name="Shirouzu T."/>
            <person name="Yoshinaga Y."/>
            <person name="Martin F.M."/>
            <person name="Grigoriev I.V."/>
            <person name="Hibbett D.S."/>
        </authorList>
    </citation>
    <scope>NUCLEOTIDE SEQUENCE [LARGE SCALE GENOMIC DNA]</scope>
    <source>
        <strain evidence="2 3">CBS 109695</strain>
    </source>
</reference>
<protein>
    <submittedName>
        <fullName evidence="2">Uncharacterized protein</fullName>
    </submittedName>
</protein>
<organism evidence="2 3">
    <name type="scientific">Athelia psychrophila</name>
    <dbReference type="NCBI Taxonomy" id="1759441"/>
    <lineage>
        <taxon>Eukaryota</taxon>
        <taxon>Fungi</taxon>
        <taxon>Dikarya</taxon>
        <taxon>Basidiomycota</taxon>
        <taxon>Agaricomycotina</taxon>
        <taxon>Agaricomycetes</taxon>
        <taxon>Agaricomycetidae</taxon>
        <taxon>Atheliales</taxon>
        <taxon>Atheliaceae</taxon>
        <taxon>Athelia</taxon>
    </lineage>
</organism>
<evidence type="ECO:0000313" key="2">
    <source>
        <dbReference type="EMBL" id="KZP13148.1"/>
    </source>
</evidence>
<feature type="region of interest" description="Disordered" evidence="1">
    <location>
        <begin position="1"/>
        <end position="25"/>
    </location>
</feature>
<sequence>MSWGACSELGLDTIGPQAWPRPGIPNVEQRWRSDMLPQLHAPILEMLQWRAGSVAYFAFRVMKTISGVTLASAGTTTATGHDVDGLPHEERIEPQRWLSASGQLSAHL</sequence>
<gene>
    <name evidence="2" type="ORF">FIBSPDRAFT_139042</name>
</gene>
<name>A0A166BZW4_9AGAM</name>
<feature type="compositionally biased region" description="Polar residues" evidence="1">
    <location>
        <begin position="98"/>
        <end position="108"/>
    </location>
</feature>
<proteinExistence type="predicted"/>